<name>A0A974CD50_XENLA</name>
<protein>
    <recommendedName>
        <fullName evidence="3">GIY-YIG domain-containing protein</fullName>
    </recommendedName>
</protein>
<proteinExistence type="predicted"/>
<organism evidence="1 2">
    <name type="scientific">Xenopus laevis</name>
    <name type="common">African clawed frog</name>
    <dbReference type="NCBI Taxonomy" id="8355"/>
    <lineage>
        <taxon>Eukaryota</taxon>
        <taxon>Metazoa</taxon>
        <taxon>Chordata</taxon>
        <taxon>Craniata</taxon>
        <taxon>Vertebrata</taxon>
        <taxon>Euteleostomi</taxon>
        <taxon>Amphibia</taxon>
        <taxon>Batrachia</taxon>
        <taxon>Anura</taxon>
        <taxon>Pipoidea</taxon>
        <taxon>Pipidae</taxon>
        <taxon>Xenopodinae</taxon>
        <taxon>Xenopus</taxon>
        <taxon>Xenopus</taxon>
    </lineage>
</organism>
<evidence type="ECO:0000313" key="2">
    <source>
        <dbReference type="Proteomes" id="UP000694892"/>
    </source>
</evidence>
<dbReference type="EMBL" id="CM004479">
    <property type="protein sequence ID" value="OCT70365.1"/>
    <property type="molecule type" value="Genomic_DNA"/>
</dbReference>
<evidence type="ECO:0008006" key="3">
    <source>
        <dbReference type="Google" id="ProtNLM"/>
    </source>
</evidence>
<dbReference type="PANTHER" id="PTHR21301">
    <property type="entry name" value="REVERSE TRANSCRIPTASE"/>
    <property type="match status" value="1"/>
</dbReference>
<accession>A0A974CD50</accession>
<dbReference type="Gene3D" id="3.40.1440.10">
    <property type="entry name" value="GIY-YIG endonuclease"/>
    <property type="match status" value="1"/>
</dbReference>
<sequence>MRCICCTSIIKWELVRHPTQGTPIKIKHYATCETKNVIYLLKCLCSKVYVGQTSRSIKTRSKEHRGNICNFKQGSPTDTTVSRHFNTANHNQTQLKWMILEVIQSPLREGDMRQYLLQRESFWIKYSH</sequence>
<evidence type="ECO:0000313" key="1">
    <source>
        <dbReference type="EMBL" id="OCT70365.1"/>
    </source>
</evidence>
<dbReference type="SUPFAM" id="SSF82771">
    <property type="entry name" value="GIY-YIG endonuclease"/>
    <property type="match status" value="1"/>
</dbReference>
<dbReference type="PANTHER" id="PTHR21301:SF12">
    <property type="match status" value="1"/>
</dbReference>
<dbReference type="Proteomes" id="UP000694892">
    <property type="component" value="Chromosome 7S"/>
</dbReference>
<dbReference type="AlphaFoldDB" id="A0A974CD50"/>
<gene>
    <name evidence="1" type="ORF">XELAEV_18037283mg</name>
</gene>
<reference evidence="2" key="1">
    <citation type="journal article" date="2016" name="Nature">
        <title>Genome evolution in the allotetraploid frog Xenopus laevis.</title>
        <authorList>
            <person name="Session A.M."/>
            <person name="Uno Y."/>
            <person name="Kwon T."/>
            <person name="Chapman J.A."/>
            <person name="Toyoda A."/>
            <person name="Takahashi S."/>
            <person name="Fukui A."/>
            <person name="Hikosaka A."/>
            <person name="Suzuki A."/>
            <person name="Kondo M."/>
            <person name="van Heeringen S.J."/>
            <person name="Quigley I."/>
            <person name="Heinz S."/>
            <person name="Ogino H."/>
            <person name="Ochi H."/>
            <person name="Hellsten U."/>
            <person name="Lyons J.B."/>
            <person name="Simakov O."/>
            <person name="Putnam N."/>
            <person name="Stites J."/>
            <person name="Kuroki Y."/>
            <person name="Tanaka T."/>
            <person name="Michiue T."/>
            <person name="Watanabe M."/>
            <person name="Bogdanovic O."/>
            <person name="Lister R."/>
            <person name="Georgiou G."/>
            <person name="Paranjpe S.S."/>
            <person name="van Kruijsbergen I."/>
            <person name="Shu S."/>
            <person name="Carlson J."/>
            <person name="Kinoshita T."/>
            <person name="Ohta Y."/>
            <person name="Mawaribuchi S."/>
            <person name="Jenkins J."/>
            <person name="Grimwood J."/>
            <person name="Schmutz J."/>
            <person name="Mitros T."/>
            <person name="Mozaffari S.V."/>
            <person name="Suzuki Y."/>
            <person name="Haramoto Y."/>
            <person name="Yamamoto T.S."/>
            <person name="Takagi C."/>
            <person name="Heald R."/>
            <person name="Miller K."/>
            <person name="Haudenschild C."/>
            <person name="Kitzman J."/>
            <person name="Nakayama T."/>
            <person name="Izutsu Y."/>
            <person name="Robert J."/>
            <person name="Fortriede J."/>
            <person name="Burns K."/>
            <person name="Lotay V."/>
            <person name="Karimi K."/>
            <person name="Yasuoka Y."/>
            <person name="Dichmann D.S."/>
            <person name="Flajnik M.F."/>
            <person name="Houston D.W."/>
            <person name="Shendure J."/>
            <person name="DuPasquier L."/>
            <person name="Vize P.D."/>
            <person name="Zorn A.M."/>
            <person name="Ito M."/>
            <person name="Marcotte E.M."/>
            <person name="Wallingford J.B."/>
            <person name="Ito Y."/>
            <person name="Asashima M."/>
            <person name="Ueno N."/>
            <person name="Matsuda Y."/>
            <person name="Veenstra G.J."/>
            <person name="Fujiyama A."/>
            <person name="Harland R.M."/>
            <person name="Taira M."/>
            <person name="Rokhsar D.S."/>
        </authorList>
    </citation>
    <scope>NUCLEOTIDE SEQUENCE [LARGE SCALE GENOMIC DNA]</scope>
    <source>
        <strain evidence="2">J</strain>
    </source>
</reference>
<dbReference type="InterPro" id="IPR035901">
    <property type="entry name" value="GIY-YIG_endonuc_sf"/>
</dbReference>